<protein>
    <submittedName>
        <fullName evidence="3">Uncharacterized protein</fullName>
    </submittedName>
</protein>
<name>A0A6A6TQ58_9PLEO</name>
<feature type="region of interest" description="Disordered" evidence="2">
    <location>
        <begin position="1070"/>
        <end position="1105"/>
    </location>
</feature>
<dbReference type="PANTHER" id="PTHR35392:SF2">
    <property type="entry name" value="ZN(II)2CYS6 TRANSCRIPTION FACTOR (EUROFUNG)"/>
    <property type="match status" value="1"/>
</dbReference>
<feature type="compositionally biased region" description="Low complexity" evidence="2">
    <location>
        <begin position="1070"/>
        <end position="1080"/>
    </location>
</feature>
<keyword evidence="1" id="KW-0539">Nucleus</keyword>
<evidence type="ECO:0000256" key="2">
    <source>
        <dbReference type="SAM" id="MobiDB-lite"/>
    </source>
</evidence>
<dbReference type="OrthoDB" id="5426982at2759"/>
<feature type="region of interest" description="Disordered" evidence="2">
    <location>
        <begin position="998"/>
        <end position="1034"/>
    </location>
</feature>
<dbReference type="GO" id="GO:0008270">
    <property type="term" value="F:zinc ion binding"/>
    <property type="evidence" value="ECO:0007669"/>
    <property type="project" value="InterPro"/>
</dbReference>
<evidence type="ECO:0000313" key="3">
    <source>
        <dbReference type="EMBL" id="KAF2662215.1"/>
    </source>
</evidence>
<dbReference type="PANTHER" id="PTHR35392">
    <property type="entry name" value="ZN(II)2CYS6 TRANSCRIPTION FACTOR (EUROFUNG)-RELATED-RELATED"/>
    <property type="match status" value="1"/>
</dbReference>
<reference evidence="3" key="1">
    <citation type="journal article" date="2020" name="Stud. Mycol.">
        <title>101 Dothideomycetes genomes: a test case for predicting lifestyles and emergence of pathogens.</title>
        <authorList>
            <person name="Haridas S."/>
            <person name="Albert R."/>
            <person name="Binder M."/>
            <person name="Bloem J."/>
            <person name="Labutti K."/>
            <person name="Salamov A."/>
            <person name="Andreopoulos B."/>
            <person name="Baker S."/>
            <person name="Barry K."/>
            <person name="Bills G."/>
            <person name="Bluhm B."/>
            <person name="Cannon C."/>
            <person name="Castanera R."/>
            <person name="Culley D."/>
            <person name="Daum C."/>
            <person name="Ezra D."/>
            <person name="Gonzalez J."/>
            <person name="Henrissat B."/>
            <person name="Kuo A."/>
            <person name="Liang C."/>
            <person name="Lipzen A."/>
            <person name="Lutzoni F."/>
            <person name="Magnuson J."/>
            <person name="Mondo S."/>
            <person name="Nolan M."/>
            <person name="Ohm R."/>
            <person name="Pangilinan J."/>
            <person name="Park H.-J."/>
            <person name="Ramirez L."/>
            <person name="Alfaro M."/>
            <person name="Sun H."/>
            <person name="Tritt A."/>
            <person name="Yoshinaga Y."/>
            <person name="Zwiers L.-H."/>
            <person name="Turgeon B."/>
            <person name="Goodwin S."/>
            <person name="Spatafora J."/>
            <person name="Crous P."/>
            <person name="Grigoriev I."/>
        </authorList>
    </citation>
    <scope>NUCLEOTIDE SEQUENCE</scope>
    <source>
        <strain evidence="3">CBS 122681</strain>
    </source>
</reference>
<keyword evidence="4" id="KW-1185">Reference proteome</keyword>
<gene>
    <name evidence="3" type="ORF">K491DRAFT_753337</name>
</gene>
<accession>A0A6A6TQ58</accession>
<dbReference type="Proteomes" id="UP000799324">
    <property type="component" value="Unassembled WGS sequence"/>
</dbReference>
<sequence>MDTAQTGSPTSALIPDTKRKRRQFQRQSSKRNKTSHEPAHLSAGTFQCFALNGDSVNFHRRSTFSKERKKEVKGVRRKGACLRCRLLKRSCSGEDPCKTCIVAAKAAVGSRSLMWMDCIRPSFQAINIFDAGTEMPDQIRVNQILDDLLDDDVYLDFHLPWDLNVDAASALLASWLSDDHSPSTFSVVGVFSCSTNTNLLKNSLDPALARDLRLFVHLTTHLYTTGMQGGYQEYTDDEIRSVRDCVGNRLLQALDPLLRPTELEGTEDKLAKLKSLFLLLLGTTVGMRYTCPDLVDGDHEGFEGHDADPKQAALLRLLCHYLIYIGKVTSLIEASSDEKTLVKKWKCQWNKPAAFTWNYSTGLEMHYRIQPHEDWIVSSSEDESMSSIDLDLDDFDFDSLEDADEFTVNTDLHKCAGCGTFWANLDTIGVCQKCQSALNEDWMNQLSVDVGTTVASSLEVSHLNDQLRALSETTYMDNWFDLDAFTSLGTDLAAKSTEQDYRHNSPNSMLPTMEFSCTPELDYSKVAPREAEKSFTSPDCSDVPAPSVRRCTSCLSRGVKYGYHYPVCAGCRTSEFTVTLSESSDWDSIQRQGDTSVDSDVMPASTTPTGLHFAPTNSIQSLPGQTPYDTPCSNPAEDADPAKSTTYEYDVPDVFHFAELKSSPSTSSSHQGPMLTQLRKVCNRAYDFEEVEAHGPTAAGTLELASTGWRSPSFKSAFIKSSVSTIKGQNAATNQTSESFGGYHIGSTQCTVCDHIKDAFKGCCKVAGEFHVDSASGLGQLVPEDAWSCGQCANINLIQGPPTSSQASQGNNSTVRRQHHKDSEFRCPISFCTRRCRSEKELQRHLGNCPPRAHTRTDFTCQPCCQSFHNAKFLREHQKVCPQPICDEQTDLSHLDVHSEQRASQVQEPKTYAGFEVFRSNQLCPSYEGASHGVMIAGELSTTPTSTHEWSQNKRKVTFACGHVARTTAEPDGASLLRQPYPSSASSEMPRVGLICGTPPGREDSWRTLVPPKHPRIIETPKLNDDEDPSPQFQGQEIWNHLSESLENNPLFSENALSVFDTCSSLRYQSTHSQSQSQSQPERRTASHQNSHSKSVRFVDTEPSSRSLQASQLDLETQLAGRKLDVLKTERFCYACKDAGLSVPGDVELPYTLPSTYEWSQIERKVVFACGHVGWTLKTKVGGEEGGDGEGKSRLLI</sequence>
<feature type="compositionally biased region" description="Basic residues" evidence="2">
    <location>
        <begin position="18"/>
        <end position="33"/>
    </location>
</feature>
<dbReference type="AlphaFoldDB" id="A0A6A6TQ58"/>
<dbReference type="CDD" id="cd00067">
    <property type="entry name" value="GAL4"/>
    <property type="match status" value="1"/>
</dbReference>
<organism evidence="3 4">
    <name type="scientific">Lophiostoma macrostomum CBS 122681</name>
    <dbReference type="NCBI Taxonomy" id="1314788"/>
    <lineage>
        <taxon>Eukaryota</taxon>
        <taxon>Fungi</taxon>
        <taxon>Dikarya</taxon>
        <taxon>Ascomycota</taxon>
        <taxon>Pezizomycotina</taxon>
        <taxon>Dothideomycetes</taxon>
        <taxon>Pleosporomycetidae</taxon>
        <taxon>Pleosporales</taxon>
        <taxon>Lophiostomataceae</taxon>
        <taxon>Lophiostoma</taxon>
    </lineage>
</organism>
<dbReference type="InterPro" id="IPR001138">
    <property type="entry name" value="Zn2Cys6_DnaBD"/>
</dbReference>
<evidence type="ECO:0000256" key="1">
    <source>
        <dbReference type="ARBA" id="ARBA00023242"/>
    </source>
</evidence>
<proteinExistence type="predicted"/>
<dbReference type="InterPro" id="IPR052973">
    <property type="entry name" value="Fungal_sec-metab_reg_TF"/>
</dbReference>
<dbReference type="GO" id="GO:0000981">
    <property type="term" value="F:DNA-binding transcription factor activity, RNA polymerase II-specific"/>
    <property type="evidence" value="ECO:0007669"/>
    <property type="project" value="InterPro"/>
</dbReference>
<evidence type="ECO:0000313" key="4">
    <source>
        <dbReference type="Proteomes" id="UP000799324"/>
    </source>
</evidence>
<dbReference type="EMBL" id="MU004290">
    <property type="protein sequence ID" value="KAF2662215.1"/>
    <property type="molecule type" value="Genomic_DNA"/>
</dbReference>
<feature type="compositionally biased region" description="Polar residues" evidence="2">
    <location>
        <begin position="1"/>
        <end position="11"/>
    </location>
</feature>
<feature type="region of interest" description="Disordered" evidence="2">
    <location>
        <begin position="1"/>
        <end position="38"/>
    </location>
</feature>